<sequence length="189" mass="21105">MKSFLFSISVGKLQATISLSRSSEISISTSSILGICQVSNTSILVKLCLGRRNGTSLAQETGNIQTGQDQIELPGQVIGRQRVPTRSSCRMVNVSGLKKLWFSTPGKLQKARKQTGLCTSIDSSSILVAMEAPSWMIGCYVESTRKHLDLRDKLLLLRYKLALKTRARTCRRRRLLRLSSTTFLIRSRR</sequence>
<evidence type="ECO:0000313" key="1">
    <source>
        <dbReference type="EMBL" id="VDC75303.1"/>
    </source>
</evidence>
<name>A0A3P5ZLG4_BRACM</name>
<dbReference type="EMBL" id="LR031571">
    <property type="protein sequence ID" value="VDC75303.1"/>
    <property type="molecule type" value="Genomic_DNA"/>
</dbReference>
<reference evidence="1" key="1">
    <citation type="submission" date="2018-11" db="EMBL/GenBank/DDBJ databases">
        <authorList>
            <consortium name="Genoscope - CEA"/>
            <person name="William W."/>
        </authorList>
    </citation>
    <scope>NUCLEOTIDE SEQUENCE</scope>
</reference>
<proteinExistence type="predicted"/>
<dbReference type="AlphaFoldDB" id="A0A3P5ZLG4"/>
<accession>A0A3P5ZLG4</accession>
<gene>
    <name evidence="1" type="ORF">BRAA01T01805Z</name>
</gene>
<protein>
    <submittedName>
        <fullName evidence="1">Uncharacterized protein</fullName>
    </submittedName>
</protein>
<organism evidence="1">
    <name type="scientific">Brassica campestris</name>
    <name type="common">Field mustard</name>
    <dbReference type="NCBI Taxonomy" id="3711"/>
    <lineage>
        <taxon>Eukaryota</taxon>
        <taxon>Viridiplantae</taxon>
        <taxon>Streptophyta</taxon>
        <taxon>Embryophyta</taxon>
        <taxon>Tracheophyta</taxon>
        <taxon>Spermatophyta</taxon>
        <taxon>Magnoliopsida</taxon>
        <taxon>eudicotyledons</taxon>
        <taxon>Gunneridae</taxon>
        <taxon>Pentapetalae</taxon>
        <taxon>rosids</taxon>
        <taxon>malvids</taxon>
        <taxon>Brassicales</taxon>
        <taxon>Brassicaceae</taxon>
        <taxon>Brassiceae</taxon>
        <taxon>Brassica</taxon>
    </lineage>
</organism>